<evidence type="ECO:0000256" key="5">
    <source>
        <dbReference type="SAM" id="SignalP"/>
    </source>
</evidence>
<evidence type="ECO:0000313" key="8">
    <source>
        <dbReference type="EMBL" id="RHW39958.1"/>
    </source>
</evidence>
<dbReference type="Gene3D" id="3.90.1720.10">
    <property type="entry name" value="endopeptidase domain like (from Nostoc punctiforme)"/>
    <property type="match status" value="1"/>
</dbReference>
<dbReference type="InterPro" id="IPR051202">
    <property type="entry name" value="Peptidase_C40"/>
</dbReference>
<keyword evidence="3" id="KW-0378">Hydrolase</keyword>
<dbReference type="PANTHER" id="PTHR47053:SF1">
    <property type="entry name" value="MUREIN DD-ENDOPEPTIDASE MEPH-RELATED"/>
    <property type="match status" value="1"/>
</dbReference>
<dbReference type="PROSITE" id="PS51935">
    <property type="entry name" value="NLPC_P60"/>
    <property type="match status" value="1"/>
</dbReference>
<dbReference type="Proteomes" id="UP000265692">
    <property type="component" value="Unassembled WGS sequence"/>
</dbReference>
<dbReference type="OrthoDB" id="9813368at2"/>
<dbReference type="SUPFAM" id="SSF54001">
    <property type="entry name" value="Cysteine proteinases"/>
    <property type="match status" value="1"/>
</dbReference>
<accession>A0A396SI30</accession>
<dbReference type="InterPro" id="IPR001119">
    <property type="entry name" value="SLH_dom"/>
</dbReference>
<keyword evidence="2" id="KW-0645">Protease</keyword>
<dbReference type="EMBL" id="QWEI01000001">
    <property type="protein sequence ID" value="RHW39958.1"/>
    <property type="molecule type" value="Genomic_DNA"/>
</dbReference>
<dbReference type="GO" id="GO:0008234">
    <property type="term" value="F:cysteine-type peptidase activity"/>
    <property type="evidence" value="ECO:0007669"/>
    <property type="project" value="UniProtKB-KW"/>
</dbReference>
<dbReference type="RefSeq" id="WP_118874968.1">
    <property type="nucleotide sequence ID" value="NZ_QWEI01000001.1"/>
</dbReference>
<feature type="chain" id="PRO_5017340070" evidence="5">
    <location>
        <begin position="28"/>
        <end position="310"/>
    </location>
</feature>
<feature type="signal peptide" evidence="5">
    <location>
        <begin position="1"/>
        <end position="27"/>
    </location>
</feature>
<dbReference type="Pfam" id="PF00877">
    <property type="entry name" value="NLPC_P60"/>
    <property type="match status" value="1"/>
</dbReference>
<dbReference type="AlphaFoldDB" id="A0A396SI30"/>
<evidence type="ECO:0000256" key="3">
    <source>
        <dbReference type="ARBA" id="ARBA00022801"/>
    </source>
</evidence>
<name>A0A396SI30_9BACL</name>
<evidence type="ECO:0000256" key="1">
    <source>
        <dbReference type="ARBA" id="ARBA00007074"/>
    </source>
</evidence>
<gene>
    <name evidence="8" type="ORF">D1B33_03675</name>
</gene>
<evidence type="ECO:0000259" key="7">
    <source>
        <dbReference type="PROSITE" id="PS51935"/>
    </source>
</evidence>
<dbReference type="InterPro" id="IPR000064">
    <property type="entry name" value="NLP_P60_dom"/>
</dbReference>
<dbReference type="Pfam" id="PF00395">
    <property type="entry name" value="SLH"/>
    <property type="match status" value="2"/>
</dbReference>
<reference evidence="8 9" key="1">
    <citation type="submission" date="2018-08" db="EMBL/GenBank/DDBJ databases">
        <title>Lysinibacillus sp. YLB-03 draft genome sequence.</title>
        <authorList>
            <person name="Yu L."/>
        </authorList>
    </citation>
    <scope>NUCLEOTIDE SEQUENCE [LARGE SCALE GENOMIC DNA]</scope>
    <source>
        <strain evidence="8 9">YLB-03</strain>
    </source>
</reference>
<dbReference type="PROSITE" id="PS51272">
    <property type="entry name" value="SLH"/>
    <property type="match status" value="2"/>
</dbReference>
<proteinExistence type="inferred from homology"/>
<evidence type="ECO:0000256" key="4">
    <source>
        <dbReference type="ARBA" id="ARBA00022807"/>
    </source>
</evidence>
<dbReference type="PANTHER" id="PTHR47053">
    <property type="entry name" value="MUREIN DD-ENDOPEPTIDASE MEPH-RELATED"/>
    <property type="match status" value="1"/>
</dbReference>
<evidence type="ECO:0000256" key="2">
    <source>
        <dbReference type="ARBA" id="ARBA00022670"/>
    </source>
</evidence>
<keyword evidence="9" id="KW-1185">Reference proteome</keyword>
<feature type="domain" description="NlpC/P60" evidence="7">
    <location>
        <begin position="27"/>
        <end position="148"/>
    </location>
</feature>
<feature type="domain" description="SLH" evidence="6">
    <location>
        <begin position="259"/>
        <end position="310"/>
    </location>
</feature>
<comment type="caution">
    <text evidence="8">The sequence shown here is derived from an EMBL/GenBank/DDBJ whole genome shotgun (WGS) entry which is preliminary data.</text>
</comment>
<evidence type="ECO:0000259" key="6">
    <source>
        <dbReference type="PROSITE" id="PS51272"/>
    </source>
</evidence>
<keyword evidence="5" id="KW-0732">Signal</keyword>
<keyword evidence="4" id="KW-0788">Thiol protease</keyword>
<dbReference type="InterPro" id="IPR038765">
    <property type="entry name" value="Papain-like_cys_pep_sf"/>
</dbReference>
<protein>
    <submittedName>
        <fullName evidence="8">Peptidase</fullName>
    </submittedName>
</protein>
<dbReference type="GO" id="GO:0006508">
    <property type="term" value="P:proteolysis"/>
    <property type="evidence" value="ECO:0007669"/>
    <property type="project" value="UniProtKB-KW"/>
</dbReference>
<organism evidence="8 9">
    <name type="scientific">Ureibacillus yapensis</name>
    <dbReference type="NCBI Taxonomy" id="2304605"/>
    <lineage>
        <taxon>Bacteria</taxon>
        <taxon>Bacillati</taxon>
        <taxon>Bacillota</taxon>
        <taxon>Bacilli</taxon>
        <taxon>Bacillales</taxon>
        <taxon>Caryophanaceae</taxon>
        <taxon>Ureibacillus</taxon>
    </lineage>
</organism>
<comment type="similarity">
    <text evidence="1">Belongs to the peptidase C40 family.</text>
</comment>
<evidence type="ECO:0000313" key="9">
    <source>
        <dbReference type="Proteomes" id="UP000265692"/>
    </source>
</evidence>
<sequence>MKKKWLLPVFASFMLFTGFYNTDQAEAATNKELTSTAYQYIGVPYSWGGTTTNGFDCSGFVQRVYKDLGINLSRTTKTQYKEGSAVSKSNLETGDLVFFNTFGSGVSHVGIYVGNGDFVHASSSKGVTVSGLNEPYWANRYIGARQIAEFNNEVKAVAKAKAEVKSAAIDFSVIASRAEVANQLAQALNLDTTDTATTFTDVKSTSNYAGAVNALNKLGIFEGDENGKFNPNSPITRAEIAKVLVLSFDLQLQGNPLTFTDVKKGNWAYEYVSILASNKITVGMGNGQFGAQDYVTLTQLDAFIHRAINQ</sequence>
<feature type="domain" description="SLH" evidence="6">
    <location>
        <begin position="195"/>
        <end position="258"/>
    </location>
</feature>